<dbReference type="PROSITE" id="PS00028">
    <property type="entry name" value="ZINC_FINGER_C2H2_1"/>
    <property type="match status" value="3"/>
</dbReference>
<comment type="subcellular location">
    <subcellularLocation>
        <location evidence="1">Nucleus</location>
    </subcellularLocation>
</comment>
<dbReference type="PANTHER" id="PTHR24394">
    <property type="entry name" value="ZINC FINGER PROTEIN"/>
    <property type="match status" value="1"/>
</dbReference>
<keyword evidence="3" id="KW-0677">Repeat</keyword>
<evidence type="ECO:0000256" key="6">
    <source>
        <dbReference type="ARBA" id="ARBA00023242"/>
    </source>
</evidence>
<dbReference type="SMART" id="SM00355">
    <property type="entry name" value="ZnF_C2H2"/>
    <property type="match status" value="5"/>
</dbReference>
<reference evidence="10 11" key="1">
    <citation type="submission" date="2023-02" db="EMBL/GenBank/DDBJ databases">
        <title>LHISI_Scaffold_Assembly.</title>
        <authorList>
            <person name="Stuart O.P."/>
            <person name="Cleave R."/>
            <person name="Magrath M.J.L."/>
            <person name="Mikheyev A.S."/>
        </authorList>
    </citation>
    <scope>NUCLEOTIDE SEQUENCE [LARGE SCALE GENOMIC DNA]</scope>
    <source>
        <strain evidence="10">Daus_M_001</strain>
        <tissue evidence="10">Leg muscle</tissue>
    </source>
</reference>
<evidence type="ECO:0000256" key="2">
    <source>
        <dbReference type="ARBA" id="ARBA00022723"/>
    </source>
</evidence>
<keyword evidence="4 7" id="KW-0863">Zinc-finger</keyword>
<keyword evidence="2" id="KW-0479">Metal-binding</keyword>
<dbReference type="Proteomes" id="UP001159363">
    <property type="component" value="Chromosome 5"/>
</dbReference>
<feature type="domain" description="C2H2-type" evidence="9">
    <location>
        <begin position="463"/>
        <end position="490"/>
    </location>
</feature>
<feature type="region of interest" description="Disordered" evidence="8">
    <location>
        <begin position="242"/>
        <end position="269"/>
    </location>
</feature>
<dbReference type="Pfam" id="PF00096">
    <property type="entry name" value="zf-C2H2"/>
    <property type="match status" value="2"/>
</dbReference>
<feature type="compositionally biased region" description="Basic and acidic residues" evidence="8">
    <location>
        <begin position="251"/>
        <end position="269"/>
    </location>
</feature>
<evidence type="ECO:0000313" key="10">
    <source>
        <dbReference type="EMBL" id="KAJ8882249.1"/>
    </source>
</evidence>
<proteinExistence type="predicted"/>
<evidence type="ECO:0000256" key="4">
    <source>
        <dbReference type="ARBA" id="ARBA00022771"/>
    </source>
</evidence>
<evidence type="ECO:0000313" key="11">
    <source>
        <dbReference type="Proteomes" id="UP001159363"/>
    </source>
</evidence>
<evidence type="ECO:0000256" key="1">
    <source>
        <dbReference type="ARBA" id="ARBA00004123"/>
    </source>
</evidence>
<feature type="domain" description="C2H2-type" evidence="9">
    <location>
        <begin position="435"/>
        <end position="462"/>
    </location>
</feature>
<keyword evidence="6" id="KW-0539">Nucleus</keyword>
<name>A0ABQ9HDB5_9NEOP</name>
<organism evidence="10 11">
    <name type="scientific">Dryococelus australis</name>
    <dbReference type="NCBI Taxonomy" id="614101"/>
    <lineage>
        <taxon>Eukaryota</taxon>
        <taxon>Metazoa</taxon>
        <taxon>Ecdysozoa</taxon>
        <taxon>Arthropoda</taxon>
        <taxon>Hexapoda</taxon>
        <taxon>Insecta</taxon>
        <taxon>Pterygota</taxon>
        <taxon>Neoptera</taxon>
        <taxon>Polyneoptera</taxon>
        <taxon>Phasmatodea</taxon>
        <taxon>Verophasmatodea</taxon>
        <taxon>Anareolatae</taxon>
        <taxon>Phasmatidae</taxon>
        <taxon>Eurycanthinae</taxon>
        <taxon>Dryococelus</taxon>
    </lineage>
</organism>
<accession>A0ABQ9HDB5</accession>
<dbReference type="Gene3D" id="3.30.160.60">
    <property type="entry name" value="Classic Zinc Finger"/>
    <property type="match status" value="3"/>
</dbReference>
<dbReference type="PANTHER" id="PTHR24394:SF29">
    <property type="entry name" value="MYONEURIN"/>
    <property type="match status" value="1"/>
</dbReference>
<evidence type="ECO:0000256" key="8">
    <source>
        <dbReference type="SAM" id="MobiDB-lite"/>
    </source>
</evidence>
<keyword evidence="11" id="KW-1185">Reference proteome</keyword>
<sequence length="654" mass="71068">MGKGTSYGCRPWGRAQVMVADHGEGHKLLLPTNLEGHKLWLPTMGKGTSYGCRPWGRAQVMVADHGEGHKLLLPTMGKGTSYGCRPWRSSQVMVADHGEGHKLLLPTMGKGTSYGCRPWGRAQVMVADHVEGHKLLLPTNGEGHKLWLPTMGKGTRYANVSPRRKKKIVQCQGSGEKHLCSVCGQEFQKSDSLKKHEMSHHQTGSEQSQTHCCHVCAKRFTQKSSLNQHFKIHMQSYPASNSLQESAATDDAGHTGRSRPAEDARTTQRIPKDVSVHYLGSDEPQEHQLMLSFHRICFLCCDNSAAHCAFATPLGWQTEVVNKTAEVVNKTAGIVNKTTGVVNKTADVVNKTAGIVNKTAEVVNKTAGIVNKTDEVVNKTAGIVNKTAGVVNKTAAVVNKTAAVVNNTAEVVNKTAGIVNKTAGVVNKTAEDPSYSCDICGHSFHRKDVYDRHMSTHSGQRPYSCAHCGKAFTFKSNLSAHLATHPGFSQRKELCCNDCGKLFKHKSSFNLHSVGRMDCVLVTKSGTVGQAICLTVTLALWDNFDLPEFDELGFGEVVAMLQGGQACSVVFLTLSGQSKTQSLDRRSRSPCVSSSLSLPLGFRFLSNEVGCTHLLSSAEIRHLLHSPSSVSYVELNRSTTHLISFVNSKQSVKS</sequence>
<evidence type="ECO:0000259" key="9">
    <source>
        <dbReference type="PROSITE" id="PS50157"/>
    </source>
</evidence>
<feature type="domain" description="C2H2-type" evidence="9">
    <location>
        <begin position="211"/>
        <end position="238"/>
    </location>
</feature>
<dbReference type="InterPro" id="IPR013087">
    <property type="entry name" value="Znf_C2H2_type"/>
</dbReference>
<dbReference type="EMBL" id="JARBHB010000006">
    <property type="protein sequence ID" value="KAJ8882249.1"/>
    <property type="molecule type" value="Genomic_DNA"/>
</dbReference>
<gene>
    <name evidence="10" type="ORF">PR048_018737</name>
</gene>
<feature type="domain" description="C2H2-type" evidence="9">
    <location>
        <begin position="178"/>
        <end position="200"/>
    </location>
</feature>
<dbReference type="InterPro" id="IPR036236">
    <property type="entry name" value="Znf_C2H2_sf"/>
</dbReference>
<dbReference type="SUPFAM" id="SSF58104">
    <property type="entry name" value="Methyl-accepting chemotaxis protein (MCP) signaling domain"/>
    <property type="match status" value="1"/>
</dbReference>
<dbReference type="SUPFAM" id="SSF57667">
    <property type="entry name" value="beta-beta-alpha zinc fingers"/>
    <property type="match status" value="2"/>
</dbReference>
<evidence type="ECO:0000256" key="5">
    <source>
        <dbReference type="ARBA" id="ARBA00022833"/>
    </source>
</evidence>
<comment type="caution">
    <text evidence="10">The sequence shown here is derived from an EMBL/GenBank/DDBJ whole genome shotgun (WGS) entry which is preliminary data.</text>
</comment>
<dbReference type="PROSITE" id="PS50157">
    <property type="entry name" value="ZINC_FINGER_C2H2_2"/>
    <property type="match status" value="4"/>
</dbReference>
<keyword evidence="5" id="KW-0862">Zinc</keyword>
<evidence type="ECO:0000256" key="7">
    <source>
        <dbReference type="PROSITE-ProRule" id="PRU00042"/>
    </source>
</evidence>
<evidence type="ECO:0000256" key="3">
    <source>
        <dbReference type="ARBA" id="ARBA00022737"/>
    </source>
</evidence>
<protein>
    <recommendedName>
        <fullName evidence="9">C2H2-type domain-containing protein</fullName>
    </recommendedName>
</protein>